<dbReference type="GeneID" id="25256141"/>
<dbReference type="EMBL" id="HG674812">
    <property type="protein sequence ID" value="CDJ39992.1"/>
    <property type="molecule type" value="Genomic_DNA"/>
</dbReference>
<proteinExistence type="predicted"/>
<reference evidence="1" key="1">
    <citation type="submission" date="2013-10" db="EMBL/GenBank/DDBJ databases">
        <title>Genomic analysis of the causative agents of coccidiosis in chickens.</title>
        <authorList>
            <person name="Reid A.J."/>
            <person name="Blake D."/>
            <person name="Billington K."/>
            <person name="Browne H."/>
            <person name="Dunn M."/>
            <person name="Hung S."/>
            <person name="Kawahara F."/>
            <person name="Miranda-Saavedra D."/>
            <person name="Mourier T."/>
            <person name="Nagra H."/>
            <person name="Otto T.D."/>
            <person name="Rawlings N."/>
            <person name="Sanchez A."/>
            <person name="Sanders M."/>
            <person name="Subramaniam C."/>
            <person name="Tay Y."/>
            <person name="Dear P."/>
            <person name="Doerig C."/>
            <person name="Gruber A."/>
            <person name="Parkinson J."/>
            <person name="Shirley M."/>
            <person name="Wan K.L."/>
            <person name="Berriman M."/>
            <person name="Tomley F."/>
            <person name="Pain A."/>
        </authorList>
    </citation>
    <scope>NUCLEOTIDE SEQUENCE [LARGE SCALE GENOMIC DNA]</scope>
    <source>
        <strain evidence="1">Houghton</strain>
    </source>
</reference>
<evidence type="ECO:0000313" key="2">
    <source>
        <dbReference type="Proteomes" id="UP000030747"/>
    </source>
</evidence>
<feature type="non-terminal residue" evidence="1">
    <location>
        <position position="140"/>
    </location>
</feature>
<gene>
    <name evidence="1" type="ORF">ETH_00035500</name>
</gene>
<dbReference type="VEuPathDB" id="ToxoDB:ETH2_0940100"/>
<organism evidence="1 2">
    <name type="scientific">Eimeria tenella</name>
    <name type="common">Coccidian parasite</name>
    <dbReference type="NCBI Taxonomy" id="5802"/>
    <lineage>
        <taxon>Eukaryota</taxon>
        <taxon>Sar</taxon>
        <taxon>Alveolata</taxon>
        <taxon>Apicomplexa</taxon>
        <taxon>Conoidasida</taxon>
        <taxon>Coccidia</taxon>
        <taxon>Eucoccidiorida</taxon>
        <taxon>Eimeriorina</taxon>
        <taxon>Eimeriidae</taxon>
        <taxon>Eimeria</taxon>
    </lineage>
</organism>
<evidence type="ECO:0000313" key="1">
    <source>
        <dbReference type="EMBL" id="CDJ39992.1"/>
    </source>
</evidence>
<dbReference type="RefSeq" id="XP_013230745.1">
    <property type="nucleotide sequence ID" value="XM_013375291.1"/>
</dbReference>
<keyword evidence="2" id="KW-1185">Reference proteome</keyword>
<dbReference type="AlphaFoldDB" id="U6KPG9"/>
<reference evidence="1" key="2">
    <citation type="submission" date="2013-10" db="EMBL/GenBank/DDBJ databases">
        <authorList>
            <person name="Aslett M."/>
        </authorList>
    </citation>
    <scope>NUCLEOTIDE SEQUENCE [LARGE SCALE GENOMIC DNA]</scope>
    <source>
        <strain evidence="1">Houghton</strain>
    </source>
</reference>
<dbReference type="VEuPathDB" id="ToxoDB:ETH_00035500"/>
<dbReference type="OrthoDB" id="329761at2759"/>
<accession>U6KPG9</accession>
<name>U6KPG9_EIMTE</name>
<sequence>MTQKQQQIKKLLQQLDAELLAENPTLQDLHALYKSLFLDDPLEGVAPEQRPWRWTDKMQPEALLALLERSANMEGKVDEFEQTLREASECQSTAELKAFLNQTAAKGLHPAAASLLLFAAAQQQQLLLPAAPCSYKAPNF</sequence>
<protein>
    <submittedName>
        <fullName evidence="1">Uncharacterized protein</fullName>
    </submittedName>
</protein>
<dbReference type="Proteomes" id="UP000030747">
    <property type="component" value="Unassembled WGS sequence"/>
</dbReference>